<evidence type="ECO:0000256" key="4">
    <source>
        <dbReference type="ARBA" id="ARBA00023015"/>
    </source>
</evidence>
<proteinExistence type="inferred from homology"/>
<dbReference type="Pfam" id="PF00178">
    <property type="entry name" value="Ets"/>
    <property type="match status" value="1"/>
</dbReference>
<dbReference type="GO" id="GO:0043565">
    <property type="term" value="F:sequence-specific DNA binding"/>
    <property type="evidence" value="ECO:0007669"/>
    <property type="project" value="InterPro"/>
</dbReference>
<dbReference type="GO" id="GO:0030154">
    <property type="term" value="P:cell differentiation"/>
    <property type="evidence" value="ECO:0007669"/>
    <property type="project" value="TreeGrafter"/>
</dbReference>
<keyword evidence="5 9" id="KW-0238">DNA-binding</keyword>
<evidence type="ECO:0000256" key="5">
    <source>
        <dbReference type="ARBA" id="ARBA00023125"/>
    </source>
</evidence>
<dbReference type="FunFam" id="1.10.10.10:FF:000066">
    <property type="entry name" value="ETS-related transcription factor Elf-2 isoform X1"/>
    <property type="match status" value="1"/>
</dbReference>
<dbReference type="RefSeq" id="XP_012696315.2">
    <property type="nucleotide sequence ID" value="XM_012840861.3"/>
</dbReference>
<evidence type="ECO:0000256" key="2">
    <source>
        <dbReference type="ARBA" id="ARBA00005562"/>
    </source>
</evidence>
<dbReference type="RefSeq" id="XP_031414752.1">
    <property type="nucleotide sequence ID" value="XM_031558892.2"/>
</dbReference>
<keyword evidence="4" id="KW-0805">Transcription regulation</keyword>
<evidence type="ECO:0000256" key="7">
    <source>
        <dbReference type="ARBA" id="ARBA00023163"/>
    </source>
</evidence>
<sequence length="650" mass="70979">MAALAQDAELDREMVGNTEHFQQLVDPTAFPAVIVEQVPHSHLLGYSGLVCEQQLTHAHLGTLDQDTEDVPYSVDAFQSGEEDTMETIEAAEALLNMDSPSSLSLTLDEKHLSHVFLSDVFATPLNHVSLLSDGLQGQPQWQLQLQRDVEVETVTQQPKTKKGRKPKRQRTGSPIPDINIKKSKDGRGNTLYLWEFLMALLQDRNACPRYIKWTNREKGIFKLVDSKAVSQLWGKHKNKPDMNYETMGRALRYYYQRGILNKVEGQRLVYQFAELPKDMVYIADDDGDRGGGGGGGGEEGGGDDNDMQHEVDHDDDDDDDDDDVDEGVSGDSEDDVDDEEPSSDPESVKKSTVITSSRLSSPATKPSARGAKAPATRRRAMNGGQRAHKPESGTGANKKGRALGLIQQQHLPIVSAEMLQTLQNVRSLQPGRHGSVFRTAQLLGSLRQKQDNSVPEQGTLIQTQTQAQSLPGTQTEHPTTQIVTLQLVPVTPSIDANGTLIGAPQLLMQQVPSSEQLTLMLESMGGEQSADLLQTETPVQVMPDGTPATSLGPATTTLTLVGAAGQQLVSQPSGTVIHSVVTATDPEKNLLSDDYENREDQGGPLATEMTFDAPQETEGGEDFENQLKMKMEPLSIMIINDSWVGFNSNI</sequence>
<keyword evidence="8 9" id="KW-0539">Nucleus</keyword>
<protein>
    <submittedName>
        <fullName evidence="13 14">ETS-related transcription factor Elf-1-like isoform X1</fullName>
    </submittedName>
</protein>
<dbReference type="GO" id="GO:0005634">
    <property type="term" value="C:nucleus"/>
    <property type="evidence" value="ECO:0007669"/>
    <property type="project" value="UniProtKB-SubCell"/>
</dbReference>
<evidence type="ECO:0000256" key="1">
    <source>
        <dbReference type="ARBA" id="ARBA00004123"/>
    </source>
</evidence>
<evidence type="ECO:0000313" key="14">
    <source>
        <dbReference type="RefSeq" id="XP_031414751.1"/>
    </source>
</evidence>
<keyword evidence="12" id="KW-1185">Reference proteome</keyword>
<dbReference type="PROSITE" id="PS50061">
    <property type="entry name" value="ETS_DOMAIN_3"/>
    <property type="match status" value="1"/>
</dbReference>
<dbReference type="InterPro" id="IPR036390">
    <property type="entry name" value="WH_DNA-bd_sf"/>
</dbReference>
<reference evidence="13 14" key="1">
    <citation type="submission" date="2025-04" db="UniProtKB">
        <authorList>
            <consortium name="RefSeq"/>
        </authorList>
    </citation>
    <scope>IDENTIFICATION</scope>
</reference>
<evidence type="ECO:0000313" key="12">
    <source>
        <dbReference type="Proteomes" id="UP000515152"/>
    </source>
</evidence>
<dbReference type="PRINTS" id="PR00454">
    <property type="entry name" value="ETSDOMAIN"/>
</dbReference>
<keyword evidence="3" id="KW-0597">Phosphoprotein</keyword>
<dbReference type="Pfam" id="PF12310">
    <property type="entry name" value="Elf-1_N"/>
    <property type="match status" value="1"/>
</dbReference>
<feature type="region of interest" description="Disordered" evidence="10">
    <location>
        <begin position="152"/>
        <end position="182"/>
    </location>
</feature>
<dbReference type="InterPro" id="IPR022084">
    <property type="entry name" value="TF_Elf_N"/>
</dbReference>
<dbReference type="AlphaFoldDB" id="A0A6P8EQV9"/>
<dbReference type="InterPro" id="IPR046328">
    <property type="entry name" value="ETS_fam"/>
</dbReference>
<feature type="domain" description="ETS" evidence="11">
    <location>
        <begin position="191"/>
        <end position="273"/>
    </location>
</feature>
<evidence type="ECO:0000256" key="3">
    <source>
        <dbReference type="ARBA" id="ARBA00022553"/>
    </source>
</evidence>
<dbReference type="GO" id="GO:0000981">
    <property type="term" value="F:DNA-binding transcription factor activity, RNA polymerase II-specific"/>
    <property type="evidence" value="ECO:0007669"/>
    <property type="project" value="TreeGrafter"/>
</dbReference>
<feature type="region of interest" description="Disordered" evidence="10">
    <location>
        <begin position="595"/>
        <end position="620"/>
    </location>
</feature>
<organism evidence="12 14">
    <name type="scientific">Clupea harengus</name>
    <name type="common">Atlantic herring</name>
    <dbReference type="NCBI Taxonomy" id="7950"/>
    <lineage>
        <taxon>Eukaryota</taxon>
        <taxon>Metazoa</taxon>
        <taxon>Chordata</taxon>
        <taxon>Craniata</taxon>
        <taxon>Vertebrata</taxon>
        <taxon>Euteleostomi</taxon>
        <taxon>Actinopterygii</taxon>
        <taxon>Neopterygii</taxon>
        <taxon>Teleostei</taxon>
        <taxon>Clupei</taxon>
        <taxon>Clupeiformes</taxon>
        <taxon>Clupeoidei</taxon>
        <taxon>Clupeidae</taxon>
        <taxon>Clupea</taxon>
    </lineage>
</organism>
<evidence type="ECO:0000256" key="6">
    <source>
        <dbReference type="ARBA" id="ARBA00023159"/>
    </source>
</evidence>
<dbReference type="Gene3D" id="1.10.10.10">
    <property type="entry name" value="Winged helix-like DNA-binding domain superfamily/Winged helix DNA-binding domain"/>
    <property type="match status" value="1"/>
</dbReference>
<dbReference type="PROSITE" id="PS00346">
    <property type="entry name" value="ETS_DOMAIN_2"/>
    <property type="match status" value="1"/>
</dbReference>
<accession>A0A6P8EQV9</accession>
<dbReference type="PANTHER" id="PTHR11849:SF191">
    <property type="entry name" value="ECDYSONE-INDUCED PROTEIN 74EF ISOFORM B"/>
    <property type="match status" value="1"/>
</dbReference>
<dbReference type="InterPro" id="IPR000418">
    <property type="entry name" value="Ets_dom"/>
</dbReference>
<feature type="compositionally biased region" description="Basic residues" evidence="10">
    <location>
        <begin position="159"/>
        <end position="170"/>
    </location>
</feature>
<evidence type="ECO:0000259" key="11">
    <source>
        <dbReference type="PROSITE" id="PS50061"/>
    </source>
</evidence>
<dbReference type="OrthoDB" id="8196042at2759"/>
<evidence type="ECO:0000256" key="9">
    <source>
        <dbReference type="RuleBase" id="RU004019"/>
    </source>
</evidence>
<evidence type="ECO:0000313" key="15">
    <source>
        <dbReference type="RefSeq" id="XP_031414752.1"/>
    </source>
</evidence>
<dbReference type="RefSeq" id="XP_031414751.1">
    <property type="nucleotide sequence ID" value="XM_031558891.2"/>
</dbReference>
<evidence type="ECO:0000256" key="8">
    <source>
        <dbReference type="ARBA" id="ARBA00023242"/>
    </source>
</evidence>
<keyword evidence="7" id="KW-0804">Transcription</keyword>
<dbReference type="GeneID" id="105911953"/>
<comment type="subcellular location">
    <subcellularLocation>
        <location evidence="1 9">Nucleus</location>
    </subcellularLocation>
</comment>
<feature type="compositionally biased region" description="Acidic residues" evidence="10">
    <location>
        <begin position="313"/>
        <end position="343"/>
    </location>
</feature>
<dbReference type="SMART" id="SM00413">
    <property type="entry name" value="ETS"/>
    <property type="match status" value="1"/>
</dbReference>
<gene>
    <name evidence="13 14 15" type="primary">LOC105911953</name>
</gene>
<evidence type="ECO:0000313" key="13">
    <source>
        <dbReference type="RefSeq" id="XP_012696315.2"/>
    </source>
</evidence>
<feature type="region of interest" description="Disordered" evidence="10">
    <location>
        <begin position="283"/>
        <end position="398"/>
    </location>
</feature>
<dbReference type="InterPro" id="IPR036388">
    <property type="entry name" value="WH-like_DNA-bd_sf"/>
</dbReference>
<keyword evidence="6" id="KW-0010">Activator</keyword>
<dbReference type="GeneTree" id="ENSGT00940000157039"/>
<dbReference type="PANTHER" id="PTHR11849">
    <property type="entry name" value="ETS"/>
    <property type="match status" value="1"/>
</dbReference>
<feature type="compositionally biased region" description="Gly residues" evidence="10">
    <location>
        <begin position="290"/>
        <end position="299"/>
    </location>
</feature>
<evidence type="ECO:0000256" key="10">
    <source>
        <dbReference type="SAM" id="MobiDB-lite"/>
    </source>
</evidence>
<feature type="compositionally biased region" description="Polar residues" evidence="10">
    <location>
        <begin position="350"/>
        <end position="364"/>
    </location>
</feature>
<dbReference type="SUPFAM" id="SSF46785">
    <property type="entry name" value="Winged helix' DNA-binding domain"/>
    <property type="match status" value="1"/>
</dbReference>
<dbReference type="Proteomes" id="UP000515152">
    <property type="component" value="Chromosome 21"/>
</dbReference>
<name>A0A6P8EQV9_CLUHA</name>
<dbReference type="GO" id="GO:0045893">
    <property type="term" value="P:positive regulation of DNA-templated transcription"/>
    <property type="evidence" value="ECO:0007669"/>
    <property type="project" value="UniProtKB-ARBA"/>
</dbReference>
<comment type="similarity">
    <text evidence="2 9">Belongs to the ETS family.</text>
</comment>
<dbReference type="KEGG" id="char:105911953"/>